<sequence length="137" mass="14530">MKRQVVLSVATVLLFLAASLVSASAENSVTIVSPKNGDTVESPVEFCMETEGVEVEPAKNGVNDGKGHHHLLIDTDVPSDLSKPIGKDAQHVHMGSGDDCKSLKLSAGEHTVTTLFAKGNHVPYDPEISDTIQITVK</sequence>
<dbReference type="InterPro" id="IPR025512">
    <property type="entry name" value="DUF4399"/>
</dbReference>
<evidence type="ECO:0000313" key="4">
    <source>
        <dbReference type="Proteomes" id="UP000594464"/>
    </source>
</evidence>
<protein>
    <submittedName>
        <fullName evidence="3">DUF4399 domain-containing protein</fullName>
    </submittedName>
</protein>
<dbReference type="Pfam" id="PF14347">
    <property type="entry name" value="DUF4399"/>
    <property type="match status" value="1"/>
</dbReference>
<proteinExistence type="predicted"/>
<name>A0A7T0C4L2_9BACT</name>
<dbReference type="KEGG" id="nva:G3M78_13915"/>
<accession>A0A7T0C4L2</accession>
<organism evidence="3 4">
    <name type="scientific">Candidatus Nitrohelix vancouverensis</name>
    <dbReference type="NCBI Taxonomy" id="2705534"/>
    <lineage>
        <taxon>Bacteria</taxon>
        <taxon>Pseudomonadati</taxon>
        <taxon>Nitrospinota/Tectimicrobiota group</taxon>
        <taxon>Nitrospinota</taxon>
        <taxon>Nitrospinia</taxon>
        <taxon>Nitrospinales</taxon>
        <taxon>Nitrospinaceae</taxon>
        <taxon>Candidatus Nitrohelix</taxon>
    </lineage>
</organism>
<feature type="chain" id="PRO_5032381775" evidence="1">
    <location>
        <begin position="26"/>
        <end position="137"/>
    </location>
</feature>
<dbReference type="Proteomes" id="UP000594464">
    <property type="component" value="Chromosome"/>
</dbReference>
<evidence type="ECO:0000259" key="2">
    <source>
        <dbReference type="Pfam" id="PF14347"/>
    </source>
</evidence>
<feature type="domain" description="DUF4399" evidence="2">
    <location>
        <begin position="48"/>
        <end position="137"/>
    </location>
</feature>
<feature type="signal peptide" evidence="1">
    <location>
        <begin position="1"/>
        <end position="25"/>
    </location>
</feature>
<dbReference type="EMBL" id="CP048620">
    <property type="protein sequence ID" value="QPJ66432.1"/>
    <property type="molecule type" value="Genomic_DNA"/>
</dbReference>
<reference evidence="4" key="1">
    <citation type="submission" date="2020-02" db="EMBL/GenBank/DDBJ databases">
        <title>Genomic and physiological characterization of two novel Nitrospinaceae genera.</title>
        <authorList>
            <person name="Mueller A.J."/>
            <person name="Jung M.-Y."/>
            <person name="Strachan C.R."/>
            <person name="Herbold C.W."/>
            <person name="Kirkegaard R.H."/>
            <person name="Daims H."/>
        </authorList>
    </citation>
    <scope>NUCLEOTIDE SEQUENCE [LARGE SCALE GENOMIC DNA]</scope>
</reference>
<keyword evidence="1" id="KW-0732">Signal</keyword>
<evidence type="ECO:0000256" key="1">
    <source>
        <dbReference type="SAM" id="SignalP"/>
    </source>
</evidence>
<evidence type="ECO:0000313" key="3">
    <source>
        <dbReference type="EMBL" id="QPJ66432.1"/>
    </source>
</evidence>
<dbReference type="AlphaFoldDB" id="A0A7T0C4L2"/>
<gene>
    <name evidence="3" type="ORF">G3M78_13915</name>
</gene>